<evidence type="ECO:0000259" key="3">
    <source>
        <dbReference type="PROSITE" id="PS50853"/>
    </source>
</evidence>
<comment type="caution">
    <text evidence="4">The sequence shown here is derived from an EMBL/GenBank/DDBJ whole genome shotgun (WGS) entry which is preliminary data.</text>
</comment>
<feature type="signal peptide" evidence="2">
    <location>
        <begin position="1"/>
        <end position="22"/>
    </location>
</feature>
<feature type="domain" description="Fibronectin type-III" evidence="3">
    <location>
        <begin position="45"/>
        <end position="133"/>
    </location>
</feature>
<dbReference type="PANTHER" id="PTHR46708">
    <property type="entry name" value="TENASCIN"/>
    <property type="match status" value="1"/>
</dbReference>
<dbReference type="InterPro" id="IPR003961">
    <property type="entry name" value="FN3_dom"/>
</dbReference>
<dbReference type="RefSeq" id="WP_164036074.1">
    <property type="nucleotide sequence ID" value="NZ_JAAGNZ010000001.1"/>
</dbReference>
<keyword evidence="5" id="KW-1185">Reference proteome</keyword>
<feature type="chain" id="PRO_5026997039" evidence="2">
    <location>
        <begin position="23"/>
        <end position="663"/>
    </location>
</feature>
<feature type="domain" description="Fibronectin type-III" evidence="3">
    <location>
        <begin position="417"/>
        <end position="504"/>
    </location>
</feature>
<dbReference type="AlphaFoldDB" id="A0A6M0IG70"/>
<evidence type="ECO:0000256" key="2">
    <source>
        <dbReference type="SAM" id="SignalP"/>
    </source>
</evidence>
<dbReference type="InterPro" id="IPR013783">
    <property type="entry name" value="Ig-like_fold"/>
</dbReference>
<evidence type="ECO:0000313" key="5">
    <source>
        <dbReference type="Proteomes" id="UP000477386"/>
    </source>
</evidence>
<dbReference type="Pfam" id="PF00041">
    <property type="entry name" value="fn3"/>
    <property type="match status" value="4"/>
</dbReference>
<dbReference type="Proteomes" id="UP000477386">
    <property type="component" value="Unassembled WGS sequence"/>
</dbReference>
<accession>A0A6M0IG70</accession>
<feature type="domain" description="Fibronectin type-III" evidence="3">
    <location>
        <begin position="134"/>
        <end position="222"/>
    </location>
</feature>
<reference evidence="4 5" key="1">
    <citation type="submission" date="2020-02" db="EMBL/GenBank/DDBJ databases">
        <title>Draft genome sequence of two Spirosoma agri KCTC 52727 and Spirosoma terrae KCTC 52035.</title>
        <authorList>
            <person name="Rojas J."/>
            <person name="Ambika Manirajan B."/>
            <person name="Ratering S."/>
            <person name="Suarez C."/>
            <person name="Schnell S."/>
        </authorList>
    </citation>
    <scope>NUCLEOTIDE SEQUENCE [LARGE SCALE GENOMIC DNA]</scope>
    <source>
        <strain evidence="4 5">KCTC 52727</strain>
    </source>
</reference>
<dbReference type="Gene3D" id="2.60.40.10">
    <property type="entry name" value="Immunoglobulins"/>
    <property type="match status" value="6"/>
</dbReference>
<dbReference type="CDD" id="cd00063">
    <property type="entry name" value="FN3"/>
    <property type="match status" value="4"/>
</dbReference>
<organism evidence="4 5">
    <name type="scientific">Spirosoma agri</name>
    <dbReference type="NCBI Taxonomy" id="1987381"/>
    <lineage>
        <taxon>Bacteria</taxon>
        <taxon>Pseudomonadati</taxon>
        <taxon>Bacteroidota</taxon>
        <taxon>Cytophagia</taxon>
        <taxon>Cytophagales</taxon>
        <taxon>Cytophagaceae</taxon>
        <taxon>Spirosoma</taxon>
    </lineage>
</organism>
<dbReference type="SUPFAM" id="SSF49265">
    <property type="entry name" value="Fibronectin type III"/>
    <property type="match status" value="3"/>
</dbReference>
<evidence type="ECO:0000256" key="1">
    <source>
        <dbReference type="ARBA" id="ARBA00022737"/>
    </source>
</evidence>
<feature type="domain" description="Fibronectin type-III" evidence="3">
    <location>
        <begin position="505"/>
        <end position="596"/>
    </location>
</feature>
<keyword evidence="2" id="KW-0732">Signal</keyword>
<evidence type="ECO:0000313" key="4">
    <source>
        <dbReference type="EMBL" id="NEU66812.1"/>
    </source>
</evidence>
<feature type="domain" description="Fibronectin type-III" evidence="3">
    <location>
        <begin position="322"/>
        <end position="416"/>
    </location>
</feature>
<dbReference type="PANTHER" id="PTHR46708:SF2">
    <property type="entry name" value="FIBRONECTIN TYPE-III DOMAIN-CONTAINING PROTEIN"/>
    <property type="match status" value="1"/>
</dbReference>
<dbReference type="InterPro" id="IPR050991">
    <property type="entry name" value="ECM_Regulatory_Proteins"/>
</dbReference>
<proteinExistence type="predicted"/>
<gene>
    <name evidence="4" type="ORF">GK091_07950</name>
</gene>
<dbReference type="EMBL" id="JAAGNZ010000001">
    <property type="protein sequence ID" value="NEU66812.1"/>
    <property type="molecule type" value="Genomic_DNA"/>
</dbReference>
<dbReference type="InterPro" id="IPR036116">
    <property type="entry name" value="FN3_sf"/>
</dbReference>
<dbReference type="SMART" id="SM00060">
    <property type="entry name" value="FN3"/>
    <property type="match status" value="6"/>
</dbReference>
<name>A0A6M0IG70_9BACT</name>
<dbReference type="PROSITE" id="PS50853">
    <property type="entry name" value="FN3"/>
    <property type="match status" value="5"/>
</dbReference>
<sequence>MHYTFIIRFLFLLSLVTQPILAAPVTTDSLQTQQRSIQSADDCIVPQNLHSDGGTSTTAFLGWNTVVGTAIRYRVRWRSSGSATWIDRPITPNPYDKLTGLTNGVTYEAQVQTICNEQPTPYSGSITFTTACSLPDVVTVYEVTRTSALMVWGEYGTEPVYEIQWRPRGISTWPNSLTVSGTSYSFSNLTPETTYECRLRTLCNDGNVSDYCSSRVFTTSSCGVPNSPRESDPVGSKIQLAWSVNSAQMINLQWRPAGTSTWTLVQNLPTSSPTSNGQTTGFYQLTDLTPGTAYEWNVQRICDETVRSSFTAPRTFTAICGSPEYLQEGQIQPTVAEVYWRAVYGISYRVQWRTKIPADSPWQTLPDKKMNSNGLLFAQFSDLAPGTAYEWQVMTLCSATNSSTFSSPRSFTTVCAPPVNFTQAYITSTSARVQWAAVSPETQYKVRWRRDNSTEWQEGAPTSNAYFDIAPLQTATLYRVQVQSICGGIPGSYSSDVLIGTWCFPPNSTYIRTTDITATSAQLHWAPFDSTTSYEIQWRVAGTDSWPQSLTTSAMGAYTLPDLIPKTNYEWRIRTLCADSNVSDFSDNYPFTTSLKSVIYSVQAGSWMNPTTWSANRIPTSTDLVEIQHDVVIPANETGKSQSIQYKAGGKLRVSTNVKLFLN</sequence>
<keyword evidence="1" id="KW-0677">Repeat</keyword>
<protein>
    <submittedName>
        <fullName evidence="4">Fibronectin type III domain-containing protein</fullName>
    </submittedName>
</protein>